<dbReference type="PANTHER" id="PTHR43649:SF33">
    <property type="entry name" value="POLYGALACTURONAN_RHAMNOGALACTURONAN-BINDING PROTEIN YTCQ"/>
    <property type="match status" value="1"/>
</dbReference>
<dbReference type="Pfam" id="PF01547">
    <property type="entry name" value="SBP_bac_1"/>
    <property type="match status" value="1"/>
</dbReference>
<evidence type="ECO:0000256" key="3">
    <source>
        <dbReference type="ARBA" id="ARBA00023136"/>
    </source>
</evidence>
<reference evidence="7" key="1">
    <citation type="submission" date="2020-10" db="EMBL/GenBank/DDBJ databases">
        <authorList>
            <person name="Gilroy R."/>
        </authorList>
    </citation>
    <scope>NUCLEOTIDE SEQUENCE</scope>
    <source>
        <strain evidence="7">CHK190-19873</strain>
    </source>
</reference>
<gene>
    <name evidence="7" type="ORF">IAB44_11075</name>
</gene>
<dbReference type="AlphaFoldDB" id="A0A9D1JKC0"/>
<dbReference type="InterPro" id="IPR050490">
    <property type="entry name" value="Bact_solute-bd_prot1"/>
</dbReference>
<proteinExistence type="predicted"/>
<evidence type="ECO:0000256" key="1">
    <source>
        <dbReference type="ARBA" id="ARBA00022475"/>
    </source>
</evidence>
<keyword evidence="4" id="KW-0564">Palmitate</keyword>
<accession>A0A9D1JKC0</accession>
<dbReference type="InterPro" id="IPR006059">
    <property type="entry name" value="SBP"/>
</dbReference>
<evidence type="ECO:0000313" key="7">
    <source>
        <dbReference type="EMBL" id="HIS32071.1"/>
    </source>
</evidence>
<evidence type="ECO:0000256" key="5">
    <source>
        <dbReference type="ARBA" id="ARBA00023288"/>
    </source>
</evidence>
<feature type="signal peptide" evidence="6">
    <location>
        <begin position="1"/>
        <end position="25"/>
    </location>
</feature>
<evidence type="ECO:0000256" key="6">
    <source>
        <dbReference type="SAM" id="SignalP"/>
    </source>
</evidence>
<evidence type="ECO:0000256" key="4">
    <source>
        <dbReference type="ARBA" id="ARBA00023139"/>
    </source>
</evidence>
<dbReference type="SUPFAM" id="SSF53850">
    <property type="entry name" value="Periplasmic binding protein-like II"/>
    <property type="match status" value="1"/>
</dbReference>
<dbReference type="EMBL" id="DVIQ01000068">
    <property type="protein sequence ID" value="HIS32071.1"/>
    <property type="molecule type" value="Genomic_DNA"/>
</dbReference>
<name>A0A9D1JKC0_9FIRM</name>
<reference evidence="7" key="2">
    <citation type="journal article" date="2021" name="PeerJ">
        <title>Extensive microbial diversity within the chicken gut microbiome revealed by metagenomics and culture.</title>
        <authorList>
            <person name="Gilroy R."/>
            <person name="Ravi A."/>
            <person name="Getino M."/>
            <person name="Pursley I."/>
            <person name="Horton D.L."/>
            <person name="Alikhan N.F."/>
            <person name="Baker D."/>
            <person name="Gharbi K."/>
            <person name="Hall N."/>
            <person name="Watson M."/>
            <person name="Adriaenssens E.M."/>
            <person name="Foster-Nyarko E."/>
            <person name="Jarju S."/>
            <person name="Secka A."/>
            <person name="Antonio M."/>
            <person name="Oren A."/>
            <person name="Chaudhuri R.R."/>
            <person name="La Ragione R."/>
            <person name="Hildebrand F."/>
            <person name="Pallen M.J."/>
        </authorList>
    </citation>
    <scope>NUCLEOTIDE SEQUENCE</scope>
    <source>
        <strain evidence="7">CHK190-19873</strain>
    </source>
</reference>
<keyword evidence="1" id="KW-1003">Cell membrane</keyword>
<organism evidence="7 8">
    <name type="scientific">Candidatus Limivivens intestinipullorum</name>
    <dbReference type="NCBI Taxonomy" id="2840858"/>
    <lineage>
        <taxon>Bacteria</taxon>
        <taxon>Bacillati</taxon>
        <taxon>Bacillota</taxon>
        <taxon>Clostridia</taxon>
        <taxon>Lachnospirales</taxon>
        <taxon>Lachnospiraceae</taxon>
        <taxon>Lachnospiraceae incertae sedis</taxon>
        <taxon>Candidatus Limivivens</taxon>
    </lineage>
</organism>
<protein>
    <submittedName>
        <fullName evidence="7">Carbohydrate ABC transporter substrate-binding protein</fullName>
    </submittedName>
</protein>
<dbReference type="Proteomes" id="UP000823935">
    <property type="component" value="Unassembled WGS sequence"/>
</dbReference>
<dbReference type="Gene3D" id="3.40.190.10">
    <property type="entry name" value="Periplasmic binding protein-like II"/>
    <property type="match status" value="2"/>
</dbReference>
<feature type="chain" id="PRO_5038736220" evidence="6">
    <location>
        <begin position="26"/>
        <end position="449"/>
    </location>
</feature>
<keyword evidence="2 6" id="KW-0732">Signal</keyword>
<comment type="caution">
    <text evidence="7">The sequence shown here is derived from an EMBL/GenBank/DDBJ whole genome shotgun (WGS) entry which is preliminary data.</text>
</comment>
<dbReference type="PANTHER" id="PTHR43649">
    <property type="entry name" value="ARABINOSE-BINDING PROTEIN-RELATED"/>
    <property type="match status" value="1"/>
</dbReference>
<evidence type="ECO:0000313" key="8">
    <source>
        <dbReference type="Proteomes" id="UP000823935"/>
    </source>
</evidence>
<keyword evidence="5" id="KW-0449">Lipoprotein</keyword>
<sequence>MKKKTVVAAALTAAMTMPMSLTAFASEATEVTIDQITLGEDYTDVEAELKFLTHKTDVVDTKFQEYIAEFQKMYPNISIEYEGITDYANDVTMRLSTGDWGDICMIPTTVSKADLGDYFLSLGDTATLEETYTLLDNFSFDGKTYGIPSMANIQGVVYNKAVFEAAGVTEIPKTPDEFLDALQKIKDNTDAIPLYTNFAAGWTMSAWDAYIDGCATGDPSFGNTGLDKGENPFSDRGDQTGPYAVYNTLYEAVSRGLTEDDPTTTDWEGSKGMFNNGEIGCMVLGSWALPQMQQAGENGDDIAYMPFPISIDGIQYATEGPDYNYGINVNSSADEQIAAMCYIKFLVEQSGFAESEGGVDCLVDAEFPEALAAFQSDTVKIIVNDPAPEGEETLHTDINNESELGLNVSGKLATEVVENAITGGLTMTELADEWNAAWTEAQAEYGITH</sequence>
<evidence type="ECO:0000256" key="2">
    <source>
        <dbReference type="ARBA" id="ARBA00022729"/>
    </source>
</evidence>
<keyword evidence="3" id="KW-0472">Membrane</keyword>